<dbReference type="InterPro" id="IPR017127">
    <property type="entry name" value="Ribosome_uL3_MTase"/>
</dbReference>
<dbReference type="NCBIfam" id="TIGR00536">
    <property type="entry name" value="hemK_fam"/>
    <property type="match status" value="1"/>
</dbReference>
<protein>
    <recommendedName>
        <fullName evidence="4">Ribosomal protein uL3 glutamine methyltransferase</fullName>
        <shortName evidence="4">uL3 MTase</shortName>
        <ecNumber evidence="4">2.1.1.298</ecNumber>
    </recommendedName>
    <alternativeName>
        <fullName evidence="4">N5-glutamine methyltransferase PrmB</fullName>
    </alternativeName>
</protein>
<evidence type="ECO:0000256" key="1">
    <source>
        <dbReference type="ARBA" id="ARBA00022603"/>
    </source>
</evidence>
<dbReference type="RefSeq" id="WP_344797122.1">
    <property type="nucleotide sequence ID" value="NZ_BAABBN010000004.1"/>
</dbReference>
<evidence type="ECO:0000256" key="4">
    <source>
        <dbReference type="HAMAP-Rule" id="MF_02125"/>
    </source>
</evidence>
<evidence type="ECO:0000259" key="5">
    <source>
        <dbReference type="Pfam" id="PF05175"/>
    </source>
</evidence>
<evidence type="ECO:0000256" key="2">
    <source>
        <dbReference type="ARBA" id="ARBA00022679"/>
    </source>
</evidence>
<gene>
    <name evidence="4 6" type="primary">prmB</name>
    <name evidence="6" type="ORF">GCM10022277_15220</name>
</gene>
<dbReference type="NCBIfam" id="TIGR03533">
    <property type="entry name" value="L3_gln_methyl"/>
    <property type="match status" value="1"/>
</dbReference>
<dbReference type="PANTHER" id="PTHR47806">
    <property type="entry name" value="50S RIBOSOMAL PROTEIN L3 GLUTAMINE METHYLTRANSFERASE"/>
    <property type="match status" value="1"/>
</dbReference>
<dbReference type="InterPro" id="IPR004556">
    <property type="entry name" value="HemK-like"/>
</dbReference>
<proteinExistence type="inferred from homology"/>
<dbReference type="PIRSF" id="PIRSF037167">
    <property type="entry name" value="Mtase_YfcB_prd"/>
    <property type="match status" value="1"/>
</dbReference>
<dbReference type="EC" id="2.1.1.298" evidence="4"/>
<organism evidence="6 7">
    <name type="scientific">Litoribacillus peritrichatus</name>
    <dbReference type="NCBI Taxonomy" id="718191"/>
    <lineage>
        <taxon>Bacteria</taxon>
        <taxon>Pseudomonadati</taxon>
        <taxon>Pseudomonadota</taxon>
        <taxon>Gammaproteobacteria</taxon>
        <taxon>Oceanospirillales</taxon>
        <taxon>Oceanospirillaceae</taxon>
        <taxon>Litoribacillus</taxon>
    </lineage>
</organism>
<keyword evidence="2 4" id="KW-0808">Transferase</keyword>
<dbReference type="GO" id="GO:0008168">
    <property type="term" value="F:methyltransferase activity"/>
    <property type="evidence" value="ECO:0007669"/>
    <property type="project" value="UniProtKB-KW"/>
</dbReference>
<dbReference type="PANTHER" id="PTHR47806:SF1">
    <property type="entry name" value="RIBOSOMAL PROTEIN UL3 GLUTAMINE METHYLTRANSFERASE"/>
    <property type="match status" value="1"/>
</dbReference>
<dbReference type="Pfam" id="PF05175">
    <property type="entry name" value="MTS"/>
    <property type="match status" value="1"/>
</dbReference>
<keyword evidence="7" id="KW-1185">Reference proteome</keyword>
<feature type="domain" description="Methyltransferase small" evidence="5">
    <location>
        <begin position="133"/>
        <end position="219"/>
    </location>
</feature>
<name>A0ABP7MH28_9GAMM</name>
<comment type="caution">
    <text evidence="6">The sequence shown here is derived from an EMBL/GenBank/DDBJ whole genome shotgun (WGS) entry which is preliminary data.</text>
</comment>
<dbReference type="GO" id="GO:0005840">
    <property type="term" value="C:ribosome"/>
    <property type="evidence" value="ECO:0007669"/>
    <property type="project" value="UniProtKB-KW"/>
</dbReference>
<dbReference type="Proteomes" id="UP001501565">
    <property type="component" value="Unassembled WGS sequence"/>
</dbReference>
<dbReference type="InterPro" id="IPR002052">
    <property type="entry name" value="DNA_methylase_N6_adenine_CS"/>
</dbReference>
<reference evidence="7" key="1">
    <citation type="journal article" date="2019" name="Int. J. Syst. Evol. Microbiol.">
        <title>The Global Catalogue of Microorganisms (GCM) 10K type strain sequencing project: providing services to taxonomists for standard genome sequencing and annotation.</title>
        <authorList>
            <consortium name="The Broad Institute Genomics Platform"/>
            <consortium name="The Broad Institute Genome Sequencing Center for Infectious Disease"/>
            <person name="Wu L."/>
            <person name="Ma J."/>
        </authorList>
    </citation>
    <scope>NUCLEOTIDE SEQUENCE [LARGE SCALE GENOMIC DNA]</scope>
    <source>
        <strain evidence="7">JCM 17551</strain>
    </source>
</reference>
<dbReference type="PROSITE" id="PS00092">
    <property type="entry name" value="N6_MTASE"/>
    <property type="match status" value="1"/>
</dbReference>
<keyword evidence="3 4" id="KW-0949">S-adenosyl-L-methionine</keyword>
<keyword evidence="6" id="KW-0689">Ribosomal protein</keyword>
<dbReference type="CDD" id="cd02440">
    <property type="entry name" value="AdoMet_MTases"/>
    <property type="match status" value="1"/>
</dbReference>
<dbReference type="EMBL" id="BAABBN010000004">
    <property type="protein sequence ID" value="GAA3920531.1"/>
    <property type="molecule type" value="Genomic_DNA"/>
</dbReference>
<dbReference type="HAMAP" id="MF_02125">
    <property type="entry name" value="L3_methyltr_PrmB"/>
    <property type="match status" value="1"/>
</dbReference>
<evidence type="ECO:0000313" key="6">
    <source>
        <dbReference type="EMBL" id="GAA3920531.1"/>
    </source>
</evidence>
<sequence>MNQLEDLDHDPAVSELKTVQDMARWCFSSMNQSDVYFGHGTDNAWDESVQLVLFTLALPWHSYDDFKQAGLLASERSRIVQNLHLRLVERVPLPYIFNVAWYCDLPFYVDERVLIPRSPIAELIKSRFDRWLENEPSKILDMCTGSGCIGIATAYQFRDAEVDLVDLSMDALEVAQQNIDDHNLSDRVFPIQSDLFSSIPDGVKYDLILANPPYVDQEDFDLMPNEFEHEPEMALLSGFDGMDAPKQILLNAARYLSDDGVFVMEVGYSMQNLEAAFPGVKFKWLKFENGGDGVFVMTRKELIENQQLIAEACKEA</sequence>
<dbReference type="GO" id="GO:0032259">
    <property type="term" value="P:methylation"/>
    <property type="evidence" value="ECO:0007669"/>
    <property type="project" value="UniProtKB-KW"/>
</dbReference>
<comment type="catalytic activity">
    <reaction evidence="4">
        <text>L-glutaminyl-[ribosomal protein uL3] + S-adenosyl-L-methionine = N(5)-methyl-L-glutaminyl-[ribosomal protein uL3] + S-adenosyl-L-homocysteine + H(+)</text>
        <dbReference type="Rhea" id="RHEA:45020"/>
        <dbReference type="Rhea" id="RHEA-COMP:11063"/>
        <dbReference type="Rhea" id="RHEA-COMP:11064"/>
        <dbReference type="ChEBI" id="CHEBI:15378"/>
        <dbReference type="ChEBI" id="CHEBI:30011"/>
        <dbReference type="ChEBI" id="CHEBI:57856"/>
        <dbReference type="ChEBI" id="CHEBI:59789"/>
        <dbReference type="ChEBI" id="CHEBI:61891"/>
        <dbReference type="EC" id="2.1.1.298"/>
    </reaction>
</comment>
<accession>A0ABP7MH28</accession>
<keyword evidence="1 4" id="KW-0489">Methyltransferase</keyword>
<dbReference type="Gene3D" id="3.40.50.150">
    <property type="entry name" value="Vaccinia Virus protein VP39"/>
    <property type="match status" value="1"/>
</dbReference>
<dbReference type="SUPFAM" id="SSF53335">
    <property type="entry name" value="S-adenosyl-L-methionine-dependent methyltransferases"/>
    <property type="match status" value="1"/>
</dbReference>
<keyword evidence="6" id="KW-0687">Ribonucleoprotein</keyword>
<comment type="function">
    <text evidence="4">Methylates ribosomal protein uL3 on a specific glutamine residue.</text>
</comment>
<comment type="similarity">
    <text evidence="4">Belongs to the protein N5-glutamine methyltransferase family. PrmB subfamily.</text>
</comment>
<evidence type="ECO:0000256" key="3">
    <source>
        <dbReference type="ARBA" id="ARBA00022691"/>
    </source>
</evidence>
<dbReference type="InterPro" id="IPR007848">
    <property type="entry name" value="Small_mtfrase_dom"/>
</dbReference>
<evidence type="ECO:0000313" key="7">
    <source>
        <dbReference type="Proteomes" id="UP001501565"/>
    </source>
</evidence>
<dbReference type="InterPro" id="IPR029063">
    <property type="entry name" value="SAM-dependent_MTases_sf"/>
</dbReference>